<comment type="similarity">
    <text evidence="1">Belongs to the P-Pant transferase superfamily. Gsp/Sfp/HetI/AcpT family.</text>
</comment>
<organism evidence="6 7">
    <name type="scientific">Chelatococcus albus</name>
    <dbReference type="NCBI Taxonomy" id="3047466"/>
    <lineage>
        <taxon>Bacteria</taxon>
        <taxon>Pseudomonadati</taxon>
        <taxon>Pseudomonadota</taxon>
        <taxon>Alphaproteobacteria</taxon>
        <taxon>Hyphomicrobiales</taxon>
        <taxon>Chelatococcaceae</taxon>
        <taxon>Chelatococcus</taxon>
    </lineage>
</organism>
<evidence type="ECO:0000313" key="6">
    <source>
        <dbReference type="EMBL" id="MDJ1157411.1"/>
    </source>
</evidence>
<name>A0ABT7ADF5_9HYPH</name>
<protein>
    <submittedName>
        <fullName evidence="6">4'-phosphopantetheinyl transferase superfamily protein</fullName>
    </submittedName>
</protein>
<dbReference type="PANTHER" id="PTHR12215:SF10">
    <property type="entry name" value="L-AMINOADIPATE-SEMIALDEHYDE DEHYDROGENASE-PHOSPHOPANTETHEINYL TRANSFERASE"/>
    <property type="match status" value="1"/>
</dbReference>
<comment type="caution">
    <text evidence="6">The sequence shown here is derived from an EMBL/GenBank/DDBJ whole genome shotgun (WGS) entry which is preliminary data.</text>
</comment>
<evidence type="ECO:0000259" key="4">
    <source>
        <dbReference type="Pfam" id="PF01648"/>
    </source>
</evidence>
<dbReference type="RefSeq" id="WP_283739411.1">
    <property type="nucleotide sequence ID" value="NZ_JASJEV010000002.1"/>
</dbReference>
<evidence type="ECO:0000259" key="5">
    <source>
        <dbReference type="Pfam" id="PF22624"/>
    </source>
</evidence>
<dbReference type="Pfam" id="PF01648">
    <property type="entry name" value="ACPS"/>
    <property type="match status" value="1"/>
</dbReference>
<dbReference type="InterPro" id="IPR037143">
    <property type="entry name" value="4-PPantetheinyl_Trfase_dom_sf"/>
</dbReference>
<feature type="domain" description="4'-phosphopantetheinyl transferase N-terminal" evidence="5">
    <location>
        <begin position="19"/>
        <end position="94"/>
    </location>
</feature>
<evidence type="ECO:0000256" key="1">
    <source>
        <dbReference type="ARBA" id="ARBA00010990"/>
    </source>
</evidence>
<feature type="domain" description="4'-phosphopantetheinyl transferase" evidence="4">
    <location>
        <begin position="101"/>
        <end position="176"/>
    </location>
</feature>
<dbReference type="InterPro" id="IPR050559">
    <property type="entry name" value="P-Pant_transferase_sf"/>
</dbReference>
<evidence type="ECO:0000256" key="3">
    <source>
        <dbReference type="SAM" id="MobiDB-lite"/>
    </source>
</evidence>
<dbReference type="InterPro" id="IPR008278">
    <property type="entry name" value="4-PPantetheinyl_Trfase_dom"/>
</dbReference>
<keyword evidence="7" id="KW-1185">Reference proteome</keyword>
<accession>A0ABT7ADF5</accession>
<sequence>MRLWQIDLIDPAYQAPECLAWLDAAERDRCRRFLRADDARRFAAAHVGLRLVLARHLGLDPREIAFSHNAWGRPFVAGGPPFSMSHSGEVALVAVGGGGILGVDIEGCEQPVERRWFDGSWTTGEERRLTPVALSDRHLLRLWTRKEAAVKALGRGLSQPLTDVAVPLAEDLPPQGGRLVIRAEGRLFLWYCYDIPLGGGSVASLASDRPAAVAALRCEMAPAPTDRRLWQAAPGHATPSARRSRSSAG</sequence>
<proteinExistence type="inferred from homology"/>
<evidence type="ECO:0000313" key="7">
    <source>
        <dbReference type="Proteomes" id="UP001321492"/>
    </source>
</evidence>
<feature type="region of interest" description="Disordered" evidence="3">
    <location>
        <begin position="227"/>
        <end position="249"/>
    </location>
</feature>
<keyword evidence="2 6" id="KW-0808">Transferase</keyword>
<reference evidence="6 7" key="1">
    <citation type="submission" date="2023-05" db="EMBL/GenBank/DDBJ databases">
        <title>Chelatococcus sp. nov., a moderately thermophilic bacterium isolated from hot spring microbial mat.</title>
        <authorList>
            <person name="Hu C.-J."/>
            <person name="Li W.-J."/>
        </authorList>
    </citation>
    <scope>NUCLEOTIDE SEQUENCE [LARGE SCALE GENOMIC DNA]</scope>
    <source>
        <strain evidence="6 7">SYSU G07232</strain>
    </source>
</reference>
<dbReference type="Proteomes" id="UP001321492">
    <property type="component" value="Unassembled WGS sequence"/>
</dbReference>
<dbReference type="InterPro" id="IPR055066">
    <property type="entry name" value="AASDHPPT_N"/>
</dbReference>
<dbReference type="EMBL" id="JASJEV010000002">
    <property type="protein sequence ID" value="MDJ1157411.1"/>
    <property type="molecule type" value="Genomic_DNA"/>
</dbReference>
<dbReference type="GO" id="GO:0016740">
    <property type="term" value="F:transferase activity"/>
    <property type="evidence" value="ECO:0007669"/>
    <property type="project" value="UniProtKB-KW"/>
</dbReference>
<dbReference type="Gene3D" id="3.90.470.20">
    <property type="entry name" value="4'-phosphopantetheinyl transferase domain"/>
    <property type="match status" value="1"/>
</dbReference>
<evidence type="ECO:0000256" key="2">
    <source>
        <dbReference type="ARBA" id="ARBA00022679"/>
    </source>
</evidence>
<gene>
    <name evidence="6" type="ORF">QNA08_04050</name>
</gene>
<dbReference type="SUPFAM" id="SSF56214">
    <property type="entry name" value="4'-phosphopantetheinyl transferase"/>
    <property type="match status" value="2"/>
</dbReference>
<dbReference type="Pfam" id="PF22624">
    <property type="entry name" value="AASDHPPT_N"/>
    <property type="match status" value="1"/>
</dbReference>
<dbReference type="PANTHER" id="PTHR12215">
    <property type="entry name" value="PHOSPHOPANTETHEINE TRANSFERASE"/>
    <property type="match status" value="1"/>
</dbReference>